<dbReference type="InterPro" id="IPR022091">
    <property type="entry name" value="TMF_TATA-bd"/>
</dbReference>
<dbReference type="GO" id="GO:0005794">
    <property type="term" value="C:Golgi apparatus"/>
    <property type="evidence" value="ECO:0007669"/>
    <property type="project" value="UniProtKB-SubCell"/>
</dbReference>
<feature type="coiled-coil region" evidence="4">
    <location>
        <begin position="591"/>
        <end position="691"/>
    </location>
</feature>
<dbReference type="STRING" id="1245528.M3IRB4"/>
<dbReference type="PANTHER" id="PTHR46515:SF1">
    <property type="entry name" value="TATA ELEMENT MODULATORY FACTOR"/>
    <property type="match status" value="1"/>
</dbReference>
<dbReference type="PANTHER" id="PTHR46515">
    <property type="entry name" value="TATA ELEMENT MODULATORY FACTOR TMF1"/>
    <property type="match status" value="1"/>
</dbReference>
<name>M3IRB4_CANMX</name>
<evidence type="ECO:0000256" key="1">
    <source>
        <dbReference type="ARBA" id="ARBA00004555"/>
    </source>
</evidence>
<evidence type="ECO:0000313" key="7">
    <source>
        <dbReference type="EMBL" id="EMG49061.1"/>
    </source>
</evidence>
<dbReference type="GO" id="GO:0005783">
    <property type="term" value="C:endoplasmic reticulum"/>
    <property type="evidence" value="ECO:0007669"/>
    <property type="project" value="TreeGrafter"/>
</dbReference>
<evidence type="ECO:0000256" key="3">
    <source>
        <dbReference type="ARBA" id="ARBA00023054"/>
    </source>
</evidence>
<evidence type="ECO:0000256" key="2">
    <source>
        <dbReference type="ARBA" id="ARBA00023034"/>
    </source>
</evidence>
<evidence type="ECO:0000313" key="8">
    <source>
        <dbReference type="Proteomes" id="UP000011777"/>
    </source>
</evidence>
<feature type="region of interest" description="Disordered" evidence="5">
    <location>
        <begin position="1"/>
        <end position="110"/>
    </location>
</feature>
<proteinExistence type="predicted"/>
<evidence type="ECO:0000259" key="6">
    <source>
        <dbReference type="Pfam" id="PF12325"/>
    </source>
</evidence>
<dbReference type="OMA" id="NWESIEF"/>
<protein>
    <recommendedName>
        <fullName evidence="6">TATA element modulatory factor 1 TATA binding domain-containing protein</fullName>
    </recommendedName>
</protein>
<dbReference type="Pfam" id="PF12329">
    <property type="entry name" value="TMF_DNA_bd"/>
    <property type="match status" value="1"/>
</dbReference>
<dbReference type="OrthoDB" id="74178at2759"/>
<dbReference type="InterPro" id="IPR022092">
    <property type="entry name" value="TMF_DNA-bd"/>
</dbReference>
<dbReference type="AlphaFoldDB" id="M3IRB4"/>
<reference evidence="7 8" key="1">
    <citation type="submission" date="2013-02" db="EMBL/GenBank/DDBJ databases">
        <title>Genome sequence of Candida maltosa Xu316, a potential industrial strain for xylitol and ethanol production.</title>
        <authorList>
            <person name="Yu J."/>
            <person name="Wang Q."/>
            <person name="Geng X."/>
            <person name="Bao W."/>
            <person name="He P."/>
            <person name="Cai J."/>
        </authorList>
    </citation>
    <scope>NUCLEOTIDE SEQUENCE [LARGE SCALE GENOMIC DNA]</scope>
    <source>
        <strain evidence="8">Xu316</strain>
    </source>
</reference>
<evidence type="ECO:0000256" key="5">
    <source>
        <dbReference type="SAM" id="MobiDB-lite"/>
    </source>
</evidence>
<comment type="caution">
    <text evidence="7">The sequence shown here is derived from an EMBL/GenBank/DDBJ whole genome shotgun (WGS) entry which is preliminary data.</text>
</comment>
<keyword evidence="3 4" id="KW-0175">Coiled coil</keyword>
<evidence type="ECO:0000256" key="4">
    <source>
        <dbReference type="SAM" id="Coils"/>
    </source>
</evidence>
<dbReference type="HOGENOM" id="CLU_019193_0_0_1"/>
<sequence length="702" mass="80695">MSEEEPVKEPNDTDVPIDQQEPSTKVDSTEDQAPDQGVAQQPQESENEPEEGQQESGSKPKKRLTLQERLALAAKGKKKNQQHQRQSSDNNSSSATTTPPSLSRNVSSDDVKSTFLLSQELERLKVENASLAEKLKTKGSFEKEKSELLAKLESKEETIQQLLKEGEALSLKELKSNETIKKLKLVNQDLEESLRDYSLKNEESSMKLEEFGDFLKVHRFKSVEQFTDKYKELANELATAKSELQDYKDWEKRYNELLVSYEEETNARKSSLKELNEANIQLNILKREHKLELDSKNTLIADLKGEITSIKQNNSQEISRLEEKIESLRLETESNDNTLSENNTFSEDNKVDFDEFNKLSENHHNLQKQYLSSQENWKAIESNLLLKIDNLSTTTETLKKSKHKMTQEIAKLNNSLQSQSNDSKKLHEQIDLLTQEKSQLELTIEMKENDYTELNEKFEKFKEITNQERTNLNTKIQTLSEKLAKEEKKPDRINLNREYSVGSALSWDNSDIRLGESSTTPALNRDFSSFLDRNMSQGSFTEIGVDDVDDDLYGHHYSFNNSQGNLPGNRSNSIVGGVPPTSLQNNNIQLVNKMSSTIRRLEIELNTLKDEYSKMSEEKDTVEQEYLETLKLNDEVKSLQSQIDGLNQTIKEKETKEQTMLELIGEKSEQVEELRADVVDLKELMKLQVQQMVDMQQQQLQK</sequence>
<keyword evidence="2" id="KW-0333">Golgi apparatus</keyword>
<feature type="compositionally biased region" description="Low complexity" evidence="5">
    <location>
        <begin position="87"/>
        <end position="103"/>
    </location>
</feature>
<comment type="subcellular location">
    <subcellularLocation>
        <location evidence="1">Golgi apparatus</location>
    </subcellularLocation>
</comment>
<dbReference type="EMBL" id="AOGT01000836">
    <property type="protein sequence ID" value="EMG49061.1"/>
    <property type="molecule type" value="Genomic_DNA"/>
</dbReference>
<keyword evidence="8" id="KW-1185">Reference proteome</keyword>
<accession>M3IRB4</accession>
<feature type="domain" description="TATA element modulatory factor 1 TATA binding" evidence="6">
    <location>
        <begin position="581"/>
        <end position="692"/>
    </location>
</feature>
<dbReference type="Pfam" id="PF12325">
    <property type="entry name" value="TMF_TATA_bd"/>
    <property type="match status" value="1"/>
</dbReference>
<feature type="compositionally biased region" description="Basic and acidic residues" evidence="5">
    <location>
        <begin position="1"/>
        <end position="11"/>
    </location>
</feature>
<dbReference type="InterPro" id="IPR052602">
    <property type="entry name" value="Growth_transcription_reg"/>
</dbReference>
<organism evidence="7 8">
    <name type="scientific">Candida maltosa (strain Xu316)</name>
    <name type="common">Yeast</name>
    <dbReference type="NCBI Taxonomy" id="1245528"/>
    <lineage>
        <taxon>Eukaryota</taxon>
        <taxon>Fungi</taxon>
        <taxon>Dikarya</taxon>
        <taxon>Ascomycota</taxon>
        <taxon>Saccharomycotina</taxon>
        <taxon>Pichiomycetes</taxon>
        <taxon>Debaryomycetaceae</taxon>
        <taxon>Candida/Lodderomyces clade</taxon>
        <taxon>Candida</taxon>
    </lineage>
</organism>
<gene>
    <name evidence="7" type="ORF">G210_0263</name>
</gene>
<feature type="coiled-coil region" evidence="4">
    <location>
        <begin position="402"/>
        <end position="489"/>
    </location>
</feature>
<feature type="coiled-coil region" evidence="4">
    <location>
        <begin position="138"/>
        <end position="338"/>
    </location>
</feature>
<dbReference type="Proteomes" id="UP000011777">
    <property type="component" value="Unassembled WGS sequence"/>
</dbReference>
<dbReference type="eggNOG" id="KOG4673">
    <property type="taxonomic scope" value="Eukaryota"/>
</dbReference>